<keyword evidence="1" id="KW-0812">Transmembrane</keyword>
<sequence length="79" mass="8836">MIDCEFALISNCASMSKIKIVLLFAWILLSVLFAMKFGAIPDLVGLDKVEVPFIVIPWAMILAFGIYRLKKKITSTTRA</sequence>
<feature type="transmembrane region" description="Helical" evidence="1">
    <location>
        <begin position="51"/>
        <end position="69"/>
    </location>
</feature>
<evidence type="ECO:0000256" key="1">
    <source>
        <dbReference type="SAM" id="Phobius"/>
    </source>
</evidence>
<name>A0A382VFS6_9ZZZZ</name>
<gene>
    <name evidence="2" type="ORF">METZ01_LOCUS398181</name>
</gene>
<protein>
    <submittedName>
        <fullName evidence="2">Uncharacterized protein</fullName>
    </submittedName>
</protein>
<organism evidence="2">
    <name type="scientific">marine metagenome</name>
    <dbReference type="NCBI Taxonomy" id="408172"/>
    <lineage>
        <taxon>unclassified sequences</taxon>
        <taxon>metagenomes</taxon>
        <taxon>ecological metagenomes</taxon>
    </lineage>
</organism>
<keyword evidence="1" id="KW-1133">Transmembrane helix</keyword>
<feature type="transmembrane region" description="Helical" evidence="1">
    <location>
        <begin position="20"/>
        <end position="39"/>
    </location>
</feature>
<keyword evidence="1" id="KW-0472">Membrane</keyword>
<dbReference type="EMBL" id="UINC01151615">
    <property type="protein sequence ID" value="SVD45327.1"/>
    <property type="molecule type" value="Genomic_DNA"/>
</dbReference>
<accession>A0A382VFS6</accession>
<proteinExistence type="predicted"/>
<evidence type="ECO:0000313" key="2">
    <source>
        <dbReference type="EMBL" id="SVD45327.1"/>
    </source>
</evidence>
<dbReference type="AlphaFoldDB" id="A0A382VFS6"/>
<reference evidence="2" key="1">
    <citation type="submission" date="2018-05" db="EMBL/GenBank/DDBJ databases">
        <authorList>
            <person name="Lanie J.A."/>
            <person name="Ng W.-L."/>
            <person name="Kazmierczak K.M."/>
            <person name="Andrzejewski T.M."/>
            <person name="Davidsen T.M."/>
            <person name="Wayne K.J."/>
            <person name="Tettelin H."/>
            <person name="Glass J.I."/>
            <person name="Rusch D."/>
            <person name="Podicherti R."/>
            <person name="Tsui H.-C.T."/>
            <person name="Winkler M.E."/>
        </authorList>
    </citation>
    <scope>NUCLEOTIDE SEQUENCE</scope>
</reference>